<dbReference type="Gene3D" id="2.130.10.10">
    <property type="entry name" value="YVTN repeat-like/Quinoprotein amine dehydrogenase"/>
    <property type="match status" value="2"/>
</dbReference>
<dbReference type="InterPro" id="IPR011044">
    <property type="entry name" value="Quino_amine_DH_bsu"/>
</dbReference>
<evidence type="ECO:0008006" key="8">
    <source>
        <dbReference type="Google" id="ProtNLM"/>
    </source>
</evidence>
<sequence>MKRLIDESMKNRQKRRINESAISMYDEVLQHLQACRHHCLVFHGQEKTLNAVASYIRNESDLPMVIHGKSGCGKTSILAKAFSVANNDSPVTIIRFLGTTPSSSLIISLLKNVSQQIGVIYGYQSTKEIPTKFSLLVQHFNEMLELATESKPLVLFLDSVDQLSASYETKLLQWIPAKLPAHVKLILSTLPVCEEDNLLEILEKKLSTSANFVAVDTLDREEGASIVRAWLKGAGRRVTFEQQLEIDRVLSVCSLPLFLRLLFDKICRWRSFELDLLCFVELSSTIYDSINALFERLEVSYGKMFVAATFAYITVSKDGLSETELEDVLSLDDDVLNSVYQYHRSPVRRIPPLVWTRLRSEIPNYLTEREADGVTVIKWYHRQFDEVAKDRYLRNVNTVKAYHSLLADYFLGVWSGRPKPFRYTDVQRKVFSLSSDELENSADRLVPKQQLVFLDDGKISSYNLRKLGQLSHHLVKAERLEEMENHLLLNFNWLYAKLVAMPLQALFGDFVDALSASHDLEIKAILDSLRLAGSSLTRYPDMLGIHIIGRLLPYYRTHVKIKRLIDSCDRDGIQRNALVPANHCMHTPGGPLLYSLVGHPGVPFGIQVTSDKQYLVSVSRICMIWDIEIGDLWRSVEPPIHGFMRGLVLSKDDKCAVCYTNPDNEIVIIFIATGEFNKFSNPIRNGDNICGLRFDGTHILTWSAARWTVIDMNGDIGAEGDFLHGDFTILEMFMTSQGTKPIAKIEVPNRHNAPPSSSRFIRATGFDFNDFLFSGCVAIAEDFSSLYACSVDDGKIQSTKIQSTAIVHHVRTGQAWIAHRELGDTPHTVHALTLSGDETWLVASVDPGFVLWKTTENGVKAERINLNLTKGKKNYSGSRNMCVFSRDNQYMMAGSGTMIFVYNLTYRRLVKEISAHFDRIQDIIGVVTPQMNIAISSSSDRTIKIWNFNNITKPVPTPIQHDKEIDSIAISGRSNLAISVLRDSVGVWNISDGSLDRTLDVSKCETVNTPTGFIVKMNCAIILNSGKYIIGADTQKLIFWETDTGRVVHLHYFTLEEDEKSRKYSRQLLLTDDDSRVFVILRTKSNFIKPDTARKGLCVCIKVDTMKVAYEIEFICNDDCPSVLTSNNLYIVIPIRGERSKSTQLGVWHVNVGIFLYEIGLDKLHPFPIIDLVQQRHQNSQIAVVDRDKASLVEVNRKLWKKSTTPCVDSFLRWNGHCTSDGKFGVRRSVRGKSLELFSLLTSTAVRTLYFGQHPGDIEGSITITKNDKHAIYHQSRNNIVRVFRIGGEVESNPELATEIAAWPLEARVCGMDNSSDGTRLVVGLTDGRLLVYVIADGLLEENMKKLDECRRLLGDKASPNSLNGNNNKGVSPTSRKWSKAITIARITAKAHVATRSESKICCVQ</sequence>
<dbReference type="InterPro" id="IPR027417">
    <property type="entry name" value="P-loop_NTPase"/>
</dbReference>
<dbReference type="Pfam" id="PF25469">
    <property type="entry name" value="WHD_NWD1"/>
    <property type="match status" value="1"/>
</dbReference>
<organism evidence="6 7">
    <name type="scientific">Paralvinella palmiformis</name>
    <dbReference type="NCBI Taxonomy" id="53620"/>
    <lineage>
        <taxon>Eukaryota</taxon>
        <taxon>Metazoa</taxon>
        <taxon>Spiralia</taxon>
        <taxon>Lophotrochozoa</taxon>
        <taxon>Annelida</taxon>
        <taxon>Polychaeta</taxon>
        <taxon>Sedentaria</taxon>
        <taxon>Canalipalpata</taxon>
        <taxon>Terebellida</taxon>
        <taxon>Terebelliformia</taxon>
        <taxon>Alvinellidae</taxon>
        <taxon>Paralvinella</taxon>
    </lineage>
</organism>
<protein>
    <recommendedName>
        <fullName evidence="8">NACHT domain-containing protein</fullName>
    </recommendedName>
</protein>
<evidence type="ECO:0000313" key="6">
    <source>
        <dbReference type="EMBL" id="KAK2159829.1"/>
    </source>
</evidence>
<name>A0AAD9JUU4_9ANNE</name>
<dbReference type="Gene3D" id="3.40.50.300">
    <property type="entry name" value="P-loop containing nucleotide triphosphate hydrolases"/>
    <property type="match status" value="1"/>
</dbReference>
<dbReference type="InterPro" id="IPR007111">
    <property type="entry name" value="NACHT_NTPase"/>
</dbReference>
<keyword evidence="2" id="KW-0677">Repeat</keyword>
<dbReference type="SUPFAM" id="SSF50998">
    <property type="entry name" value="Quinoprotein alcohol dehydrogenase-like"/>
    <property type="match status" value="1"/>
</dbReference>
<dbReference type="EMBL" id="JAODUP010000145">
    <property type="protein sequence ID" value="KAK2159829.1"/>
    <property type="molecule type" value="Genomic_DNA"/>
</dbReference>
<dbReference type="Gene3D" id="1.25.40.370">
    <property type="match status" value="1"/>
</dbReference>
<dbReference type="InterPro" id="IPR015943">
    <property type="entry name" value="WD40/YVTN_repeat-like_dom_sf"/>
</dbReference>
<dbReference type="Proteomes" id="UP001208570">
    <property type="component" value="Unassembled WGS sequence"/>
</dbReference>
<evidence type="ECO:0000259" key="4">
    <source>
        <dbReference type="Pfam" id="PF23586"/>
    </source>
</evidence>
<dbReference type="InterPro" id="IPR011047">
    <property type="entry name" value="Quinoprotein_ADH-like_sf"/>
</dbReference>
<comment type="caution">
    <text evidence="6">The sequence shown here is derived from an EMBL/GenBank/DDBJ whole genome shotgun (WGS) entry which is preliminary data.</text>
</comment>
<dbReference type="Pfam" id="PF00400">
    <property type="entry name" value="WD40"/>
    <property type="match status" value="1"/>
</dbReference>
<dbReference type="Pfam" id="PF23586">
    <property type="entry name" value="Beta-prop_NWD2_C"/>
    <property type="match status" value="1"/>
</dbReference>
<accession>A0AAD9JUU4</accession>
<evidence type="ECO:0000256" key="1">
    <source>
        <dbReference type="ARBA" id="ARBA00022574"/>
    </source>
</evidence>
<dbReference type="PANTHER" id="PTHR19871:SF14">
    <property type="entry name" value="DUF4062 DOMAIN-CONTAINING PROTEIN"/>
    <property type="match status" value="1"/>
</dbReference>
<dbReference type="InterPro" id="IPR001680">
    <property type="entry name" value="WD40_rpt"/>
</dbReference>
<dbReference type="SUPFAM" id="SSF50969">
    <property type="entry name" value="YVTN repeat-like/Quinoprotein amine dehydrogenase"/>
    <property type="match status" value="2"/>
</dbReference>
<feature type="domain" description="NACHT" evidence="3">
    <location>
        <begin position="63"/>
        <end position="232"/>
    </location>
</feature>
<dbReference type="CDD" id="cd00009">
    <property type="entry name" value="AAA"/>
    <property type="match status" value="1"/>
</dbReference>
<evidence type="ECO:0000313" key="7">
    <source>
        <dbReference type="Proteomes" id="UP001208570"/>
    </source>
</evidence>
<keyword evidence="7" id="KW-1185">Reference proteome</keyword>
<dbReference type="PANTHER" id="PTHR19871">
    <property type="entry name" value="BETA TRANSDUCIN-RELATED PROTEIN"/>
    <property type="match status" value="1"/>
</dbReference>
<dbReference type="Pfam" id="PF05729">
    <property type="entry name" value="NACHT"/>
    <property type="match status" value="1"/>
</dbReference>
<gene>
    <name evidence="6" type="ORF">LSH36_145g04079</name>
</gene>
<keyword evidence="1" id="KW-0853">WD repeat</keyword>
<dbReference type="SMART" id="SM00320">
    <property type="entry name" value="WD40"/>
    <property type="match status" value="4"/>
</dbReference>
<feature type="domain" description="NWD1/2-like winged helix-turn-helix" evidence="5">
    <location>
        <begin position="283"/>
        <end position="400"/>
    </location>
</feature>
<reference evidence="6" key="1">
    <citation type="journal article" date="2023" name="Mol. Biol. Evol.">
        <title>Third-Generation Sequencing Reveals the Adaptive Role of the Epigenome in Three Deep-Sea Polychaetes.</title>
        <authorList>
            <person name="Perez M."/>
            <person name="Aroh O."/>
            <person name="Sun Y."/>
            <person name="Lan Y."/>
            <person name="Juniper S.K."/>
            <person name="Young C.R."/>
            <person name="Angers B."/>
            <person name="Qian P.Y."/>
        </authorList>
    </citation>
    <scope>NUCLEOTIDE SEQUENCE</scope>
    <source>
        <strain evidence="6">P08H-3</strain>
    </source>
</reference>
<evidence type="ECO:0000259" key="3">
    <source>
        <dbReference type="Pfam" id="PF05729"/>
    </source>
</evidence>
<dbReference type="SUPFAM" id="SSF52540">
    <property type="entry name" value="P-loop containing nucleoside triphosphate hydrolases"/>
    <property type="match status" value="1"/>
</dbReference>
<dbReference type="InterPro" id="IPR052752">
    <property type="entry name" value="NACHT-WD_repeat"/>
</dbReference>
<dbReference type="InterPro" id="IPR057588">
    <property type="entry name" value="NWD1/2-like_WH"/>
</dbReference>
<evidence type="ECO:0000256" key="2">
    <source>
        <dbReference type="ARBA" id="ARBA00022737"/>
    </source>
</evidence>
<feature type="domain" description="NWD2 C-terminal beta-propeller" evidence="4">
    <location>
        <begin position="960"/>
        <end position="1335"/>
    </location>
</feature>
<evidence type="ECO:0000259" key="5">
    <source>
        <dbReference type="Pfam" id="PF25469"/>
    </source>
</evidence>
<dbReference type="InterPro" id="IPR056534">
    <property type="entry name" value="Beta-prop_NWD2_C"/>
</dbReference>
<proteinExistence type="predicted"/>